<dbReference type="PIRSF" id="PIRSF018193">
    <property type="entry name" value="UCP018193"/>
    <property type="match status" value="1"/>
</dbReference>
<comment type="subunit">
    <text evidence="2">Interacts with the C-terminal region of Rne.</text>
</comment>
<dbReference type="InterPro" id="IPR016716">
    <property type="entry name" value="RraB"/>
</dbReference>
<keyword evidence="5" id="KW-1185">Reference proteome</keyword>
<dbReference type="Proteomes" id="UP001501321">
    <property type="component" value="Unassembled WGS sequence"/>
</dbReference>
<evidence type="ECO:0000259" key="3">
    <source>
        <dbReference type="Pfam" id="PF06877"/>
    </source>
</evidence>
<comment type="caution">
    <text evidence="4">The sequence shown here is derived from an EMBL/GenBank/DDBJ whole genome shotgun (WGS) entry which is preliminary data.</text>
</comment>
<evidence type="ECO:0000313" key="4">
    <source>
        <dbReference type="EMBL" id="GAA4500003.1"/>
    </source>
</evidence>
<organism evidence="4 5">
    <name type="scientific">Pseudaeromonas paramecii</name>
    <dbReference type="NCBI Taxonomy" id="2138166"/>
    <lineage>
        <taxon>Bacteria</taxon>
        <taxon>Pseudomonadati</taxon>
        <taxon>Pseudomonadota</taxon>
        <taxon>Gammaproteobacteria</taxon>
        <taxon>Aeromonadales</taxon>
        <taxon>Aeromonadaceae</taxon>
        <taxon>Pseudaeromonas</taxon>
    </lineage>
</organism>
<dbReference type="RefSeq" id="WP_345012818.1">
    <property type="nucleotide sequence ID" value="NZ_BAABFC010000013.1"/>
</dbReference>
<name>A0ABP8QA80_9GAMM</name>
<dbReference type="InterPro" id="IPR036701">
    <property type="entry name" value="RraB-like_sf"/>
</dbReference>
<dbReference type="Pfam" id="PF06877">
    <property type="entry name" value="RraB"/>
    <property type="match status" value="1"/>
</dbReference>
<dbReference type="EMBL" id="BAABFC010000013">
    <property type="protein sequence ID" value="GAA4500003.1"/>
    <property type="molecule type" value="Genomic_DNA"/>
</dbReference>
<keyword evidence="1 2" id="KW-0963">Cytoplasm</keyword>
<evidence type="ECO:0000313" key="5">
    <source>
        <dbReference type="Proteomes" id="UP001501321"/>
    </source>
</evidence>
<proteinExistence type="inferred from homology"/>
<evidence type="ECO:0000256" key="2">
    <source>
        <dbReference type="HAMAP-Rule" id="MF_01888"/>
    </source>
</evidence>
<comment type="similarity">
    <text evidence="2">Belongs to the RraB family.</text>
</comment>
<evidence type="ECO:0000256" key="1">
    <source>
        <dbReference type="ARBA" id="ARBA00022490"/>
    </source>
</evidence>
<comment type="subcellular location">
    <subcellularLocation>
        <location evidence="2">Cytoplasm</location>
    </subcellularLocation>
</comment>
<dbReference type="InterPro" id="IPR009671">
    <property type="entry name" value="RraB_dom"/>
</dbReference>
<protein>
    <recommendedName>
        <fullName evidence="2">Regulator of ribonuclease activity B</fullName>
    </recommendedName>
</protein>
<feature type="domain" description="Regulator of ribonuclease activity B" evidence="3">
    <location>
        <begin position="10"/>
        <end position="111"/>
    </location>
</feature>
<accession>A0ABP8QA80</accession>
<dbReference type="HAMAP" id="MF_01888">
    <property type="entry name" value="RraB"/>
    <property type="match status" value="1"/>
</dbReference>
<reference evidence="5" key="1">
    <citation type="journal article" date="2019" name="Int. J. Syst. Evol. Microbiol.">
        <title>The Global Catalogue of Microorganisms (GCM) 10K type strain sequencing project: providing services to taxonomists for standard genome sequencing and annotation.</title>
        <authorList>
            <consortium name="The Broad Institute Genomics Platform"/>
            <consortium name="The Broad Institute Genome Sequencing Center for Infectious Disease"/>
            <person name="Wu L."/>
            <person name="Ma J."/>
        </authorList>
    </citation>
    <scope>NUCLEOTIDE SEQUENCE [LARGE SCALE GENOMIC DNA]</scope>
    <source>
        <strain evidence="5">JCM 32226</strain>
    </source>
</reference>
<dbReference type="SUPFAM" id="SSF89946">
    <property type="entry name" value="Hypothetical protein VC0424"/>
    <property type="match status" value="1"/>
</dbReference>
<dbReference type="NCBIfam" id="NF008393">
    <property type="entry name" value="PRK11191.1"/>
    <property type="match status" value="1"/>
</dbReference>
<dbReference type="Gene3D" id="3.30.70.970">
    <property type="entry name" value="RraB-like"/>
    <property type="match status" value="1"/>
</dbReference>
<gene>
    <name evidence="2 4" type="primary">rraB</name>
    <name evidence="4" type="ORF">GCM10023095_21020</name>
</gene>
<comment type="function">
    <text evidence="2">Globally modulates RNA abundance by binding to RNase E (Rne) and regulating its endonucleolytic activity. Can modulate Rne action in a substrate-dependent manner by altering the composition of the degradosome.</text>
</comment>
<sequence>MSENLQDWREETDAIIDELLSDGSNPEAVYTIEHHFACRDFNRLEKLAVELFKLGFELTDAEEMELDDGSPIFCCDAVSEGALEAERIMDEIGQLLPVCTRFGVDYDGWGTFFEE</sequence>